<evidence type="ECO:0000313" key="1">
    <source>
        <dbReference type="WBParaSite" id="SCUD_0000662901-mRNA-1"/>
    </source>
</evidence>
<reference evidence="1" key="1">
    <citation type="submission" date="2016-06" db="UniProtKB">
        <authorList>
            <consortium name="WormBaseParasite"/>
        </authorList>
    </citation>
    <scope>IDENTIFICATION</scope>
</reference>
<sequence length="76" mass="8194">MPGKGSNDVAINDEFSPCSILPDNCVLTNCKTIRVLGISVRAIASTFNDHVVGDFITHCHCVELVWNGEDCDKGSN</sequence>
<protein>
    <submittedName>
        <fullName evidence="1">EGF-like domain-containing protein</fullName>
    </submittedName>
</protein>
<dbReference type="WBParaSite" id="SCUD_0000662901-mRNA-1">
    <property type="protein sequence ID" value="SCUD_0000662901-mRNA-1"/>
    <property type="gene ID" value="SCUD_0000662901"/>
</dbReference>
<accession>A0A183JV86</accession>
<dbReference type="AlphaFoldDB" id="A0A183JV86"/>
<name>A0A183JV86_9TREM</name>
<proteinExistence type="predicted"/>
<organism evidence="1">
    <name type="scientific">Schistosoma curassoni</name>
    <dbReference type="NCBI Taxonomy" id="6186"/>
    <lineage>
        <taxon>Eukaryota</taxon>
        <taxon>Metazoa</taxon>
        <taxon>Spiralia</taxon>
        <taxon>Lophotrochozoa</taxon>
        <taxon>Platyhelminthes</taxon>
        <taxon>Trematoda</taxon>
        <taxon>Digenea</taxon>
        <taxon>Strigeidida</taxon>
        <taxon>Schistosomatoidea</taxon>
        <taxon>Schistosomatidae</taxon>
        <taxon>Schistosoma</taxon>
    </lineage>
</organism>